<organism evidence="2 3">
    <name type="scientific">Candidatus Roizmanbacteria bacterium RIFCSPHIGHO2_12_FULL_44_10</name>
    <dbReference type="NCBI Taxonomy" id="1802054"/>
    <lineage>
        <taxon>Bacteria</taxon>
        <taxon>Candidatus Roizmaniibacteriota</taxon>
    </lineage>
</organism>
<evidence type="ECO:0008006" key="4">
    <source>
        <dbReference type="Google" id="ProtNLM"/>
    </source>
</evidence>
<feature type="transmembrane region" description="Helical" evidence="1">
    <location>
        <begin position="12"/>
        <end position="30"/>
    </location>
</feature>
<dbReference type="Proteomes" id="UP000179024">
    <property type="component" value="Unassembled WGS sequence"/>
</dbReference>
<dbReference type="AlphaFoldDB" id="A0A1F7I7S1"/>
<feature type="transmembrane region" description="Helical" evidence="1">
    <location>
        <begin position="106"/>
        <end position="124"/>
    </location>
</feature>
<protein>
    <recommendedName>
        <fullName evidence="4">DUF3899 domain-containing protein</fullName>
    </recommendedName>
</protein>
<gene>
    <name evidence="2" type="ORF">A3F34_02815</name>
</gene>
<accession>A0A1F7I7S1</accession>
<evidence type="ECO:0000256" key="1">
    <source>
        <dbReference type="SAM" id="Phobius"/>
    </source>
</evidence>
<evidence type="ECO:0000313" key="3">
    <source>
        <dbReference type="Proteomes" id="UP000179024"/>
    </source>
</evidence>
<name>A0A1F7I7S1_9BACT</name>
<comment type="caution">
    <text evidence="2">The sequence shown here is derived from an EMBL/GenBank/DDBJ whole genome shotgun (WGS) entry which is preliminary data.</text>
</comment>
<reference evidence="2 3" key="1">
    <citation type="journal article" date="2016" name="Nat. Commun.">
        <title>Thousands of microbial genomes shed light on interconnected biogeochemical processes in an aquifer system.</title>
        <authorList>
            <person name="Anantharaman K."/>
            <person name="Brown C.T."/>
            <person name="Hug L.A."/>
            <person name="Sharon I."/>
            <person name="Castelle C.J."/>
            <person name="Probst A.J."/>
            <person name="Thomas B.C."/>
            <person name="Singh A."/>
            <person name="Wilkins M.J."/>
            <person name="Karaoz U."/>
            <person name="Brodie E.L."/>
            <person name="Williams K.H."/>
            <person name="Hubbard S.S."/>
            <person name="Banfield J.F."/>
        </authorList>
    </citation>
    <scope>NUCLEOTIDE SEQUENCE [LARGE SCALE GENOMIC DNA]</scope>
</reference>
<evidence type="ECO:0000313" key="2">
    <source>
        <dbReference type="EMBL" id="OGK39416.1"/>
    </source>
</evidence>
<feature type="transmembrane region" description="Helical" evidence="1">
    <location>
        <begin position="42"/>
        <end position="61"/>
    </location>
</feature>
<sequence>MTEPKVHSKGIRLFYFWIGIIATLCYRLIIVFNNISADLVKISWYIGTIGFIIYFVHRYQISETRAKIIKEHELGKKIANMKELSDTDRTALNYILKTLKSSKEKWNYIFIFVASAVTLLWGIYTDFIMK</sequence>
<keyword evidence="1" id="KW-0812">Transmembrane</keyword>
<proteinExistence type="predicted"/>
<keyword evidence="1" id="KW-1133">Transmembrane helix</keyword>
<keyword evidence="1" id="KW-0472">Membrane</keyword>
<dbReference type="EMBL" id="MGAE01000019">
    <property type="protein sequence ID" value="OGK39416.1"/>
    <property type="molecule type" value="Genomic_DNA"/>
</dbReference>